<dbReference type="GO" id="GO:0016020">
    <property type="term" value="C:membrane"/>
    <property type="evidence" value="ECO:0007669"/>
    <property type="project" value="TreeGrafter"/>
</dbReference>
<dbReference type="Proteomes" id="UP000053257">
    <property type="component" value="Unassembled WGS sequence"/>
</dbReference>
<dbReference type="AlphaFoldDB" id="A0A0C3RTW2"/>
<accession>A0A0C3RTW2</accession>
<dbReference type="PROSITE" id="PS50011">
    <property type="entry name" value="PROTEIN_KINASE_DOM"/>
    <property type="match status" value="1"/>
</dbReference>
<reference evidence="2 3" key="1">
    <citation type="journal article" date="2014" name="PLoS Genet.">
        <title>Analysis of the Phlebiopsis gigantea genome, transcriptome and secretome provides insight into its pioneer colonization strategies of wood.</title>
        <authorList>
            <person name="Hori C."/>
            <person name="Ishida T."/>
            <person name="Igarashi K."/>
            <person name="Samejima M."/>
            <person name="Suzuki H."/>
            <person name="Master E."/>
            <person name="Ferreira P."/>
            <person name="Ruiz-Duenas F.J."/>
            <person name="Held B."/>
            <person name="Canessa P."/>
            <person name="Larrondo L.F."/>
            <person name="Schmoll M."/>
            <person name="Druzhinina I.S."/>
            <person name="Kubicek C.P."/>
            <person name="Gaskell J.A."/>
            <person name="Kersten P."/>
            <person name="St John F."/>
            <person name="Glasner J."/>
            <person name="Sabat G."/>
            <person name="Splinter BonDurant S."/>
            <person name="Syed K."/>
            <person name="Yadav J."/>
            <person name="Mgbeahuruike A.C."/>
            <person name="Kovalchuk A."/>
            <person name="Asiegbu F.O."/>
            <person name="Lackner G."/>
            <person name="Hoffmeister D."/>
            <person name="Rencoret J."/>
            <person name="Gutierrez A."/>
            <person name="Sun H."/>
            <person name="Lindquist E."/>
            <person name="Barry K."/>
            <person name="Riley R."/>
            <person name="Grigoriev I.V."/>
            <person name="Henrissat B."/>
            <person name="Kues U."/>
            <person name="Berka R.M."/>
            <person name="Martinez A.T."/>
            <person name="Covert S.F."/>
            <person name="Blanchette R.A."/>
            <person name="Cullen D."/>
        </authorList>
    </citation>
    <scope>NUCLEOTIDE SEQUENCE [LARGE SCALE GENOMIC DNA]</scope>
    <source>
        <strain evidence="2 3">11061_1 CR5-6</strain>
    </source>
</reference>
<dbReference type="SUPFAM" id="SSF56112">
    <property type="entry name" value="Protein kinase-like (PK-like)"/>
    <property type="match status" value="1"/>
</dbReference>
<dbReference type="Gene3D" id="1.10.510.10">
    <property type="entry name" value="Transferase(Phosphotransferase) domain 1"/>
    <property type="match status" value="1"/>
</dbReference>
<proteinExistence type="predicted"/>
<dbReference type="OrthoDB" id="4062651at2759"/>
<feature type="domain" description="Protein kinase" evidence="1">
    <location>
        <begin position="1"/>
        <end position="191"/>
    </location>
</feature>
<evidence type="ECO:0000313" key="3">
    <source>
        <dbReference type="Proteomes" id="UP000053257"/>
    </source>
</evidence>
<dbReference type="EMBL" id="KN840580">
    <property type="protein sequence ID" value="KIP04256.1"/>
    <property type="molecule type" value="Genomic_DNA"/>
</dbReference>
<dbReference type="InterPro" id="IPR011009">
    <property type="entry name" value="Kinase-like_dom_sf"/>
</dbReference>
<dbReference type="PANTHER" id="PTHR48055">
    <property type="entry name" value="LEUCINE-RICH REPEAT RECEPTOR PROTEIN KINASE EMS1"/>
    <property type="match status" value="1"/>
</dbReference>
<dbReference type="InterPro" id="IPR051564">
    <property type="entry name" value="LRR_receptor-like_kinase"/>
</dbReference>
<evidence type="ECO:0000259" key="1">
    <source>
        <dbReference type="PROSITE" id="PS50011"/>
    </source>
</evidence>
<sequence>MKVAVKNFHQYDPQSLRQPFMIEAHYMQVSLRVIIRRLPRYPLCIVSGNNERNHPALVSPTLEHMSFAGCCSRCGRFVSRLGSAMDMQHSNVTEYLSTSGGQTNRFHNAFQVACGFSYLHGENIVHCDQHPANILTDDNGCAQLTDFGLSNFTDSSPATAKFVADWRYKVQGTRDPLRGGRGGSGHPHQGQ</sequence>
<organism evidence="2 3">
    <name type="scientific">Phlebiopsis gigantea (strain 11061_1 CR5-6)</name>
    <name type="common">White-rot fungus</name>
    <name type="synonym">Peniophora gigantea</name>
    <dbReference type="NCBI Taxonomy" id="745531"/>
    <lineage>
        <taxon>Eukaryota</taxon>
        <taxon>Fungi</taxon>
        <taxon>Dikarya</taxon>
        <taxon>Basidiomycota</taxon>
        <taxon>Agaricomycotina</taxon>
        <taxon>Agaricomycetes</taxon>
        <taxon>Polyporales</taxon>
        <taxon>Phanerochaetaceae</taxon>
        <taxon>Phlebiopsis</taxon>
    </lineage>
</organism>
<dbReference type="InterPro" id="IPR000719">
    <property type="entry name" value="Prot_kinase_dom"/>
</dbReference>
<dbReference type="GO" id="GO:0005524">
    <property type="term" value="F:ATP binding"/>
    <property type="evidence" value="ECO:0007669"/>
    <property type="project" value="InterPro"/>
</dbReference>
<evidence type="ECO:0000313" key="2">
    <source>
        <dbReference type="EMBL" id="KIP04256.1"/>
    </source>
</evidence>
<name>A0A0C3RTW2_PHLG1</name>
<gene>
    <name evidence="2" type="ORF">PHLGIDRAFT_201943</name>
</gene>
<keyword evidence="3" id="KW-1185">Reference proteome</keyword>
<dbReference type="GO" id="GO:0004672">
    <property type="term" value="F:protein kinase activity"/>
    <property type="evidence" value="ECO:0007669"/>
    <property type="project" value="InterPro"/>
</dbReference>
<dbReference type="PANTHER" id="PTHR48055:SF46">
    <property type="entry name" value="LEUCINE-RICH REPEAT SERINE_THREONINE-PROTEIN KINASE 1"/>
    <property type="match status" value="1"/>
</dbReference>
<protein>
    <recommendedName>
        <fullName evidence="1">Protein kinase domain-containing protein</fullName>
    </recommendedName>
</protein>
<dbReference type="HOGENOM" id="CLU_1421885_0_0_1"/>
<dbReference type="Pfam" id="PF00069">
    <property type="entry name" value="Pkinase"/>
    <property type="match status" value="1"/>
</dbReference>